<protein>
    <submittedName>
        <fullName evidence="3">Acetyltransferase</fullName>
    </submittedName>
</protein>
<proteinExistence type="predicted"/>
<keyword evidence="4" id="KW-1185">Reference proteome</keyword>
<evidence type="ECO:0000256" key="2">
    <source>
        <dbReference type="ARBA" id="ARBA00022737"/>
    </source>
</evidence>
<gene>
    <name evidence="3" type="ORF">GXN74_01930</name>
</gene>
<dbReference type="EMBL" id="JAAEEH010000003">
    <property type="protein sequence ID" value="NDL66507.1"/>
    <property type="molecule type" value="Genomic_DNA"/>
</dbReference>
<dbReference type="RefSeq" id="WP_162369237.1">
    <property type="nucleotide sequence ID" value="NZ_JAAEEH010000003.1"/>
</dbReference>
<dbReference type="AlphaFoldDB" id="A0A7X5HTQ8"/>
<evidence type="ECO:0000256" key="1">
    <source>
        <dbReference type="ARBA" id="ARBA00022679"/>
    </source>
</evidence>
<dbReference type="InterPro" id="IPR011004">
    <property type="entry name" value="Trimer_LpxA-like_sf"/>
</dbReference>
<name>A0A7X5HTQ8_9FIRM</name>
<evidence type="ECO:0000313" key="4">
    <source>
        <dbReference type="Proteomes" id="UP000461585"/>
    </source>
</evidence>
<dbReference type="Gene3D" id="2.160.10.10">
    <property type="entry name" value="Hexapeptide repeat proteins"/>
    <property type="match status" value="1"/>
</dbReference>
<keyword evidence="2" id="KW-0677">Repeat</keyword>
<dbReference type="InterPro" id="IPR051159">
    <property type="entry name" value="Hexapeptide_acetyltransf"/>
</dbReference>
<organism evidence="3 4">
    <name type="scientific">Anaerotalea alkaliphila</name>
    <dbReference type="NCBI Taxonomy" id="2662126"/>
    <lineage>
        <taxon>Bacteria</taxon>
        <taxon>Bacillati</taxon>
        <taxon>Bacillota</taxon>
        <taxon>Clostridia</taxon>
        <taxon>Eubacteriales</taxon>
        <taxon>Anaerotalea</taxon>
    </lineage>
</organism>
<keyword evidence="1 3" id="KW-0808">Transferase</keyword>
<dbReference type="Pfam" id="PF00132">
    <property type="entry name" value="Hexapep"/>
    <property type="match status" value="1"/>
</dbReference>
<dbReference type="PANTHER" id="PTHR23416">
    <property type="entry name" value="SIALIC ACID SYNTHASE-RELATED"/>
    <property type="match status" value="1"/>
</dbReference>
<sequence length="178" mass="19400">MWRIVALILYYGIGKRLPSSDSLFSLGARGVRNFLCRRIFDSMGKGCNVERNVFFGSGKGIHLGDRSGIGQNARIQGPLHIGNDVMMGPDVLIYTRNHETARTDIPMIDQGESDPLPVVVEEDVWIGARVVLLPGVRVGRGSILGTGAVVTRDVPPYSVVGGVPARILKSRKKMEEQS</sequence>
<dbReference type="PROSITE" id="PS00101">
    <property type="entry name" value="HEXAPEP_TRANSFERASES"/>
    <property type="match status" value="1"/>
</dbReference>
<accession>A0A7X5HTQ8</accession>
<dbReference type="Proteomes" id="UP000461585">
    <property type="component" value="Unassembled WGS sequence"/>
</dbReference>
<dbReference type="InterPro" id="IPR018357">
    <property type="entry name" value="Hexapep_transf_CS"/>
</dbReference>
<evidence type="ECO:0000313" key="3">
    <source>
        <dbReference type="EMBL" id="NDL66507.1"/>
    </source>
</evidence>
<comment type="caution">
    <text evidence="3">The sequence shown here is derived from an EMBL/GenBank/DDBJ whole genome shotgun (WGS) entry which is preliminary data.</text>
</comment>
<dbReference type="InterPro" id="IPR001451">
    <property type="entry name" value="Hexapep"/>
</dbReference>
<dbReference type="SUPFAM" id="SSF51161">
    <property type="entry name" value="Trimeric LpxA-like enzymes"/>
    <property type="match status" value="1"/>
</dbReference>
<dbReference type="GO" id="GO:0016740">
    <property type="term" value="F:transferase activity"/>
    <property type="evidence" value="ECO:0007669"/>
    <property type="project" value="UniProtKB-KW"/>
</dbReference>
<reference evidence="3 4" key="1">
    <citation type="submission" date="2020-01" db="EMBL/GenBank/DDBJ databases">
        <title>Anaeroalcalibacter tamaniensis gen. nov., sp. nov., moderately halophilic strictly anaerobic fermenter bacterium from mud volcano of Taman peninsula.</title>
        <authorList>
            <person name="Frolova A."/>
            <person name="Merkel A.Y."/>
            <person name="Slobodkin A.I."/>
        </authorList>
    </citation>
    <scope>NUCLEOTIDE SEQUENCE [LARGE SCALE GENOMIC DNA]</scope>
    <source>
        <strain evidence="3 4">F-3ap</strain>
    </source>
</reference>